<feature type="compositionally biased region" description="Polar residues" evidence="1">
    <location>
        <begin position="47"/>
        <end position="58"/>
    </location>
</feature>
<feature type="compositionally biased region" description="Polar residues" evidence="1">
    <location>
        <begin position="209"/>
        <end position="218"/>
    </location>
</feature>
<dbReference type="Proteomes" id="UP001148299">
    <property type="component" value="Unassembled WGS sequence"/>
</dbReference>
<feature type="compositionally biased region" description="Basic and acidic residues" evidence="1">
    <location>
        <begin position="578"/>
        <end position="588"/>
    </location>
</feature>
<feature type="compositionally biased region" description="Polar residues" evidence="1">
    <location>
        <begin position="310"/>
        <end position="339"/>
    </location>
</feature>
<feature type="compositionally biased region" description="Low complexity" evidence="1">
    <location>
        <begin position="826"/>
        <end position="859"/>
    </location>
</feature>
<accession>A0A9W9RRY8</accession>
<feature type="compositionally biased region" description="Polar residues" evidence="1">
    <location>
        <begin position="285"/>
        <end position="298"/>
    </location>
</feature>
<feature type="compositionally biased region" description="Pro residues" evidence="1">
    <location>
        <begin position="771"/>
        <end position="788"/>
    </location>
</feature>
<protein>
    <recommendedName>
        <fullName evidence="4">C2H2-type domain-containing protein</fullName>
    </recommendedName>
</protein>
<dbReference type="EMBL" id="JAPZBR010000002">
    <property type="protein sequence ID" value="KAJ5362713.1"/>
    <property type="molecule type" value="Genomic_DNA"/>
</dbReference>
<name>A0A9W9RRY8_PENBR</name>
<evidence type="ECO:0000313" key="3">
    <source>
        <dbReference type="Proteomes" id="UP001148299"/>
    </source>
</evidence>
<feature type="region of interest" description="Disordered" evidence="1">
    <location>
        <begin position="381"/>
        <end position="453"/>
    </location>
</feature>
<comment type="caution">
    <text evidence="2">The sequence shown here is derived from an EMBL/GenBank/DDBJ whole genome shotgun (WGS) entry which is preliminary data.</text>
</comment>
<feature type="region of interest" description="Disordered" evidence="1">
    <location>
        <begin position="546"/>
        <end position="631"/>
    </location>
</feature>
<feature type="compositionally biased region" description="Polar residues" evidence="1">
    <location>
        <begin position="865"/>
        <end position="883"/>
    </location>
</feature>
<feature type="compositionally biased region" description="Basic and acidic residues" evidence="1">
    <location>
        <begin position="490"/>
        <end position="501"/>
    </location>
</feature>
<feature type="compositionally biased region" description="Polar residues" evidence="1">
    <location>
        <begin position="265"/>
        <end position="275"/>
    </location>
</feature>
<sequence length="1041" mass="113375">MDENEGYEEYDWLQNFLPHGGQAAYDLIQDEGVEQAYQAFQGAEDVANSNSMHSQVQNAPPARSSKHGVNRVPNASMAYSQIRTERDGGQSRHPNVRQQPSAFAQPSSRSEHQPNHFPQRTPSFNPPNTLQQYLSQHAQTQHASFATQQRAHGQPARNPQQGNHGTSNANLSASTTGAARRVSGGQQTTRPTSFAQTPGTAARRGQAGSGNQYQQSVPRSGHHVQSGHGGQPHYGDPFAEIRRRNQIMMMNPNREYNWPPIPPSEFQNSLASTNSPQPPPRVTHSPITRPQTTPQGHSSVPGRGVLRPPNSASLQANHQSTIARSQQGTAQHGQGPSQLQSLNPAQIALRPPHQLNALRHREGIETSVARANFDAEHPTLAPEHASERPLDSQRAQQPSTTQFQHIPHGNAQPPVAPEGMTRSEPILINSSTPSPVEQPVASPAPESSGFNAPVIASTPQEQLIAHRNDHGKLAPGAKPQQDGPAQNNQRQERQESQNDDRDVVSNLTTFFAPAYQGAITTHGSFNPEFSYPAHLPVSYSGTTLSKSVAAQARPRPGRKSDIYQPRPRLPSDPIVSTDQDRGSTEPPKKVRRLNQPKRQPYVPKTRPTMPHSVALSWQHPPTEDSSQPRTGKILKNRDDLVQPTVEILEPDEIRYDPALIVRSLLVAAGQHPNEEPLNDHLEELEKRFVRIDGRSDLRTFRWDMVDAKNPAVVIKEPAPAPAALAPPVYHAPKLNPGSMALPVPGNPRASIQVPGLTQPSVRWSLQQQGPAPHPRGGPPTQPKIPPYDGPRDAPPAGTRLTPTTIPIDACPPSNRLNAQGTGPLKTPSYPSPSIIVPTSVSKFPKTSSSSTPIVSIPISPHRKLPTTTRETKSPSQPKQSTPKVTPGAKPDVNVPTSTGKSQPASSQVFKSPETSRLPQPKVVITPSPQKMTERRKPGRPPKNPAPGVEVRVPEAKPLVKYPVYACQWKSCAAELHNLEGIKAHVVKTHVPHHLVCQWKGCEHTTPMAAAGMYAHVTKEHIMKLAWQLGDGPTVPEPGENH</sequence>
<reference evidence="2" key="1">
    <citation type="submission" date="2022-12" db="EMBL/GenBank/DDBJ databases">
        <authorList>
            <person name="Petersen C."/>
        </authorList>
    </citation>
    <scope>NUCLEOTIDE SEQUENCE</scope>
    <source>
        <strain evidence="2">IBT 35675</strain>
    </source>
</reference>
<feature type="compositionally biased region" description="Polar residues" evidence="1">
    <location>
        <begin position="116"/>
        <end position="177"/>
    </location>
</feature>
<dbReference type="AlphaFoldDB" id="A0A9W9RRY8"/>
<feature type="compositionally biased region" description="Polar residues" evidence="1">
    <location>
        <begin position="393"/>
        <end position="404"/>
    </location>
</feature>
<organism evidence="2 3">
    <name type="scientific">Penicillium brevicompactum</name>
    <dbReference type="NCBI Taxonomy" id="5074"/>
    <lineage>
        <taxon>Eukaryota</taxon>
        <taxon>Fungi</taxon>
        <taxon>Dikarya</taxon>
        <taxon>Ascomycota</taxon>
        <taxon>Pezizomycotina</taxon>
        <taxon>Eurotiomycetes</taxon>
        <taxon>Eurotiomycetidae</taxon>
        <taxon>Eurotiales</taxon>
        <taxon>Aspergillaceae</taxon>
        <taxon>Penicillium</taxon>
    </lineage>
</organism>
<evidence type="ECO:0008006" key="4">
    <source>
        <dbReference type="Google" id="ProtNLM"/>
    </source>
</evidence>
<feature type="region of interest" description="Disordered" evidence="1">
    <location>
        <begin position="765"/>
        <end position="949"/>
    </location>
</feature>
<gene>
    <name evidence="2" type="ORF">N7541_003557</name>
</gene>
<feature type="compositionally biased region" description="Polar residues" evidence="1">
    <location>
        <begin position="184"/>
        <end position="199"/>
    </location>
</feature>
<proteinExistence type="predicted"/>
<evidence type="ECO:0000256" key="1">
    <source>
        <dbReference type="SAM" id="MobiDB-lite"/>
    </source>
</evidence>
<feature type="compositionally biased region" description="Polar residues" evidence="1">
    <location>
        <begin position="894"/>
        <end position="917"/>
    </location>
</feature>
<feature type="region of interest" description="Disordered" evidence="1">
    <location>
        <begin position="254"/>
        <end position="339"/>
    </location>
</feature>
<feature type="region of interest" description="Disordered" evidence="1">
    <location>
        <begin position="470"/>
        <end position="501"/>
    </location>
</feature>
<feature type="region of interest" description="Disordered" evidence="1">
    <location>
        <begin position="47"/>
        <end position="237"/>
    </location>
</feature>
<keyword evidence="3" id="KW-1185">Reference proteome</keyword>
<evidence type="ECO:0000313" key="2">
    <source>
        <dbReference type="EMBL" id="KAJ5362713.1"/>
    </source>
</evidence>
<reference evidence="2" key="2">
    <citation type="journal article" date="2023" name="IMA Fungus">
        <title>Comparative genomic study of the Penicillium genus elucidates a diverse pangenome and 15 lateral gene transfer events.</title>
        <authorList>
            <person name="Petersen C."/>
            <person name="Sorensen T."/>
            <person name="Nielsen M.R."/>
            <person name="Sondergaard T.E."/>
            <person name="Sorensen J.L."/>
            <person name="Fitzpatrick D.A."/>
            <person name="Frisvad J.C."/>
            <person name="Nielsen K.L."/>
        </authorList>
    </citation>
    <scope>NUCLEOTIDE SEQUENCE</scope>
    <source>
        <strain evidence="2">IBT 35675</strain>
    </source>
</reference>
<feature type="compositionally biased region" description="Polar residues" evidence="1">
    <location>
        <begin position="92"/>
        <end position="108"/>
    </location>
</feature>